<protein>
    <submittedName>
        <fullName evidence="1">Uncharacterized protein</fullName>
    </submittedName>
</protein>
<sequence>MKLVDIEYRGNFRHFWEKIFEVLTPKQEDEGGEDVGVPAKENIEALNGKKVEQSRKEAEI</sequence>
<evidence type="ECO:0000313" key="2">
    <source>
        <dbReference type="Proteomes" id="UP000176404"/>
    </source>
</evidence>
<dbReference type="STRING" id="1802517.A2892_05430"/>
<dbReference type="AlphaFoldDB" id="A0A1F8B783"/>
<evidence type="ECO:0000313" key="1">
    <source>
        <dbReference type="EMBL" id="OGM59275.1"/>
    </source>
</evidence>
<proteinExistence type="predicted"/>
<gene>
    <name evidence="1" type="ORF">A2892_05430</name>
</gene>
<reference evidence="1 2" key="1">
    <citation type="journal article" date="2016" name="Nat. Commun.">
        <title>Thousands of microbial genomes shed light on interconnected biogeochemical processes in an aquifer system.</title>
        <authorList>
            <person name="Anantharaman K."/>
            <person name="Brown C.T."/>
            <person name="Hug L.A."/>
            <person name="Sharon I."/>
            <person name="Castelle C.J."/>
            <person name="Probst A.J."/>
            <person name="Thomas B.C."/>
            <person name="Singh A."/>
            <person name="Wilkins M.J."/>
            <person name="Karaoz U."/>
            <person name="Brodie E.L."/>
            <person name="Williams K.H."/>
            <person name="Hubbard S.S."/>
            <person name="Banfield J.F."/>
        </authorList>
    </citation>
    <scope>NUCLEOTIDE SEQUENCE [LARGE SCALE GENOMIC DNA]</scope>
</reference>
<comment type="caution">
    <text evidence="1">The sequence shown here is derived from an EMBL/GenBank/DDBJ whole genome shotgun (WGS) entry which is preliminary data.</text>
</comment>
<dbReference type="Proteomes" id="UP000176404">
    <property type="component" value="Unassembled WGS sequence"/>
</dbReference>
<accession>A0A1F8B783</accession>
<organism evidence="1 2">
    <name type="scientific">Candidatus Woesebacteria bacterium RIFCSPLOWO2_01_FULL_39_10b</name>
    <dbReference type="NCBI Taxonomy" id="1802517"/>
    <lineage>
        <taxon>Bacteria</taxon>
        <taxon>Candidatus Woeseibacteriota</taxon>
    </lineage>
</organism>
<dbReference type="EMBL" id="MGHD01000022">
    <property type="protein sequence ID" value="OGM59275.1"/>
    <property type="molecule type" value="Genomic_DNA"/>
</dbReference>
<name>A0A1F8B783_9BACT</name>